<sequence length="99" mass="11115">MYSCRDILKPAKTDLHQLAQAYAFLGFKSQTCTPTASPIIVIEAPKIWAVPQMIQAVSVTTSPRARWMSGVRLETSSQLKKVLWQHSRDDQGEQGRKVT</sequence>
<dbReference type="AlphaFoldDB" id="A0AAN6TZN9"/>
<gene>
    <name evidence="1" type="ORF">N657DRAFT_412046</name>
</gene>
<protein>
    <submittedName>
        <fullName evidence="1">Uncharacterized protein</fullName>
    </submittedName>
</protein>
<dbReference type="RefSeq" id="XP_062647280.1">
    <property type="nucleotide sequence ID" value="XM_062787250.1"/>
</dbReference>
<accession>A0AAN6TZN9</accession>
<evidence type="ECO:0000313" key="2">
    <source>
        <dbReference type="Proteomes" id="UP001302602"/>
    </source>
</evidence>
<organism evidence="1 2">
    <name type="scientific">Parathielavia appendiculata</name>
    <dbReference type="NCBI Taxonomy" id="2587402"/>
    <lineage>
        <taxon>Eukaryota</taxon>
        <taxon>Fungi</taxon>
        <taxon>Dikarya</taxon>
        <taxon>Ascomycota</taxon>
        <taxon>Pezizomycotina</taxon>
        <taxon>Sordariomycetes</taxon>
        <taxon>Sordariomycetidae</taxon>
        <taxon>Sordariales</taxon>
        <taxon>Chaetomiaceae</taxon>
        <taxon>Parathielavia</taxon>
    </lineage>
</organism>
<name>A0AAN6TZN9_9PEZI</name>
<keyword evidence="2" id="KW-1185">Reference proteome</keyword>
<dbReference type="GeneID" id="87824020"/>
<dbReference type="Proteomes" id="UP001302602">
    <property type="component" value="Unassembled WGS sequence"/>
</dbReference>
<evidence type="ECO:0000313" key="1">
    <source>
        <dbReference type="EMBL" id="KAK4123509.1"/>
    </source>
</evidence>
<proteinExistence type="predicted"/>
<reference evidence="1" key="1">
    <citation type="journal article" date="2023" name="Mol. Phylogenet. Evol.">
        <title>Genome-scale phylogeny and comparative genomics of the fungal order Sordariales.</title>
        <authorList>
            <person name="Hensen N."/>
            <person name="Bonometti L."/>
            <person name="Westerberg I."/>
            <person name="Brannstrom I.O."/>
            <person name="Guillou S."/>
            <person name="Cros-Aarteil S."/>
            <person name="Calhoun S."/>
            <person name="Haridas S."/>
            <person name="Kuo A."/>
            <person name="Mondo S."/>
            <person name="Pangilinan J."/>
            <person name="Riley R."/>
            <person name="LaButti K."/>
            <person name="Andreopoulos B."/>
            <person name="Lipzen A."/>
            <person name="Chen C."/>
            <person name="Yan M."/>
            <person name="Daum C."/>
            <person name="Ng V."/>
            <person name="Clum A."/>
            <person name="Steindorff A."/>
            <person name="Ohm R.A."/>
            <person name="Martin F."/>
            <person name="Silar P."/>
            <person name="Natvig D.O."/>
            <person name="Lalanne C."/>
            <person name="Gautier V."/>
            <person name="Ament-Velasquez S.L."/>
            <person name="Kruys A."/>
            <person name="Hutchinson M.I."/>
            <person name="Powell A.J."/>
            <person name="Barry K."/>
            <person name="Miller A.N."/>
            <person name="Grigoriev I.V."/>
            <person name="Debuchy R."/>
            <person name="Gladieux P."/>
            <person name="Hiltunen Thoren M."/>
            <person name="Johannesson H."/>
        </authorList>
    </citation>
    <scope>NUCLEOTIDE SEQUENCE</scope>
    <source>
        <strain evidence="1">CBS 731.68</strain>
    </source>
</reference>
<dbReference type="EMBL" id="MU853228">
    <property type="protein sequence ID" value="KAK4123509.1"/>
    <property type="molecule type" value="Genomic_DNA"/>
</dbReference>
<comment type="caution">
    <text evidence="1">The sequence shown here is derived from an EMBL/GenBank/DDBJ whole genome shotgun (WGS) entry which is preliminary data.</text>
</comment>
<reference evidence="1" key="2">
    <citation type="submission" date="2023-05" db="EMBL/GenBank/DDBJ databases">
        <authorList>
            <consortium name="Lawrence Berkeley National Laboratory"/>
            <person name="Steindorff A."/>
            <person name="Hensen N."/>
            <person name="Bonometti L."/>
            <person name="Westerberg I."/>
            <person name="Brannstrom I.O."/>
            <person name="Guillou S."/>
            <person name="Cros-Aarteil S."/>
            <person name="Calhoun S."/>
            <person name="Haridas S."/>
            <person name="Kuo A."/>
            <person name="Mondo S."/>
            <person name="Pangilinan J."/>
            <person name="Riley R."/>
            <person name="Labutti K."/>
            <person name="Andreopoulos B."/>
            <person name="Lipzen A."/>
            <person name="Chen C."/>
            <person name="Yanf M."/>
            <person name="Daum C."/>
            <person name="Ng V."/>
            <person name="Clum A."/>
            <person name="Ohm R."/>
            <person name="Martin F."/>
            <person name="Silar P."/>
            <person name="Natvig D."/>
            <person name="Lalanne C."/>
            <person name="Gautier V."/>
            <person name="Ament-Velasquez S.L."/>
            <person name="Kruys A."/>
            <person name="Hutchinson M.I."/>
            <person name="Powell A.J."/>
            <person name="Barry K."/>
            <person name="Miller A.N."/>
            <person name="Grigoriev I.V."/>
            <person name="Debuchy R."/>
            <person name="Gladieux P."/>
            <person name="Thoren M.H."/>
            <person name="Johannesson H."/>
        </authorList>
    </citation>
    <scope>NUCLEOTIDE SEQUENCE</scope>
    <source>
        <strain evidence="1">CBS 731.68</strain>
    </source>
</reference>